<reference evidence="11" key="1">
    <citation type="submission" date="2022-03" db="EMBL/GenBank/DDBJ databases">
        <title>Gramella crocea sp. nov., isolated from activated sludge of a seafood processing plant.</title>
        <authorList>
            <person name="Zhang X."/>
        </authorList>
    </citation>
    <scope>NUCLEOTIDE SEQUENCE</scope>
    <source>
        <strain evidence="11">YJ019</strain>
    </source>
</reference>
<dbReference type="AlphaFoldDB" id="A0A9X2A7L6"/>
<evidence type="ECO:0000256" key="9">
    <source>
        <dbReference type="PIRSR" id="PIRSR001589-2"/>
    </source>
</evidence>
<evidence type="ECO:0000256" key="8">
    <source>
        <dbReference type="PIRSR" id="PIRSR001589-1"/>
    </source>
</evidence>
<comment type="catalytic activity">
    <reaction evidence="7">
        <text>L-aspartate + L-glutamine + ATP + H2O = L-asparagine + L-glutamate + AMP + diphosphate + H(+)</text>
        <dbReference type="Rhea" id="RHEA:12228"/>
        <dbReference type="ChEBI" id="CHEBI:15377"/>
        <dbReference type="ChEBI" id="CHEBI:15378"/>
        <dbReference type="ChEBI" id="CHEBI:29985"/>
        <dbReference type="ChEBI" id="CHEBI:29991"/>
        <dbReference type="ChEBI" id="CHEBI:30616"/>
        <dbReference type="ChEBI" id="CHEBI:33019"/>
        <dbReference type="ChEBI" id="CHEBI:58048"/>
        <dbReference type="ChEBI" id="CHEBI:58359"/>
        <dbReference type="ChEBI" id="CHEBI:456215"/>
        <dbReference type="EC" id="6.3.5.4"/>
    </reaction>
</comment>
<dbReference type="CDD" id="cd01991">
    <property type="entry name" value="Asn_synthase_B_C"/>
    <property type="match status" value="1"/>
</dbReference>
<keyword evidence="5 9" id="KW-0067">ATP-binding</keyword>
<evidence type="ECO:0000256" key="6">
    <source>
        <dbReference type="ARBA" id="ARBA00022962"/>
    </source>
</evidence>
<dbReference type="RefSeq" id="WP_240711714.1">
    <property type="nucleotide sequence ID" value="NZ_JAKVTV010000001.1"/>
</dbReference>
<evidence type="ECO:0000313" key="12">
    <source>
        <dbReference type="Proteomes" id="UP001139226"/>
    </source>
</evidence>
<gene>
    <name evidence="11" type="primary">asnB</name>
    <name evidence="11" type="ORF">ML462_00175</name>
</gene>
<dbReference type="InterPro" id="IPR017932">
    <property type="entry name" value="GATase_2_dom"/>
</dbReference>
<keyword evidence="11" id="KW-0436">Ligase</keyword>
<name>A0A9X2A7L6_9FLAO</name>
<dbReference type="NCBIfam" id="TIGR01536">
    <property type="entry name" value="asn_synth_AEB"/>
    <property type="match status" value="1"/>
</dbReference>
<keyword evidence="6 8" id="KW-0315">Glutamine amidotransferase</keyword>
<proteinExistence type="inferred from homology"/>
<comment type="caution">
    <text evidence="11">The sequence shown here is derived from an EMBL/GenBank/DDBJ whole genome shotgun (WGS) entry which is preliminary data.</text>
</comment>
<dbReference type="Pfam" id="PF00733">
    <property type="entry name" value="Asn_synthase"/>
    <property type="match status" value="1"/>
</dbReference>
<feature type="active site" description="For GATase activity" evidence="8">
    <location>
        <position position="2"/>
    </location>
</feature>
<dbReference type="GO" id="GO:0005829">
    <property type="term" value="C:cytosol"/>
    <property type="evidence" value="ECO:0007669"/>
    <property type="project" value="TreeGrafter"/>
</dbReference>
<feature type="binding site" evidence="9">
    <location>
        <position position="97"/>
    </location>
    <ligand>
        <name>L-glutamine</name>
        <dbReference type="ChEBI" id="CHEBI:58359"/>
    </ligand>
</feature>
<dbReference type="InterPro" id="IPR001962">
    <property type="entry name" value="Asn_synthase"/>
</dbReference>
<dbReference type="EMBL" id="JAKVTV010000001">
    <property type="protein sequence ID" value="MCH4821574.1"/>
    <property type="molecule type" value="Genomic_DNA"/>
</dbReference>
<dbReference type="PROSITE" id="PS51278">
    <property type="entry name" value="GATASE_TYPE_2"/>
    <property type="match status" value="1"/>
</dbReference>
<dbReference type="GO" id="GO:0004066">
    <property type="term" value="F:asparagine synthase (glutamine-hydrolyzing) activity"/>
    <property type="evidence" value="ECO:0007669"/>
    <property type="project" value="UniProtKB-EC"/>
</dbReference>
<keyword evidence="12" id="KW-1185">Reference proteome</keyword>
<dbReference type="Gene3D" id="3.60.20.10">
    <property type="entry name" value="Glutamine Phosphoribosylpyrophosphate, subunit 1, domain 1"/>
    <property type="match status" value="1"/>
</dbReference>
<evidence type="ECO:0000259" key="10">
    <source>
        <dbReference type="PROSITE" id="PS51278"/>
    </source>
</evidence>
<dbReference type="InterPro" id="IPR029055">
    <property type="entry name" value="Ntn_hydrolases_N"/>
</dbReference>
<dbReference type="Proteomes" id="UP001139226">
    <property type="component" value="Unassembled WGS sequence"/>
</dbReference>
<dbReference type="Pfam" id="PF13537">
    <property type="entry name" value="GATase_7"/>
    <property type="match status" value="1"/>
</dbReference>
<organism evidence="11 12">
    <name type="scientific">Christiangramia lutea</name>
    <dbReference type="NCBI Taxonomy" id="1607951"/>
    <lineage>
        <taxon>Bacteria</taxon>
        <taxon>Pseudomonadati</taxon>
        <taxon>Bacteroidota</taxon>
        <taxon>Flavobacteriia</taxon>
        <taxon>Flavobacteriales</taxon>
        <taxon>Flavobacteriaceae</taxon>
        <taxon>Christiangramia</taxon>
    </lineage>
</organism>
<protein>
    <recommendedName>
        <fullName evidence="3">asparagine synthase (glutamine-hydrolyzing)</fullName>
        <ecNumber evidence="3">6.3.5.4</ecNumber>
    </recommendedName>
</protein>
<evidence type="ECO:0000256" key="7">
    <source>
        <dbReference type="ARBA" id="ARBA00048741"/>
    </source>
</evidence>
<dbReference type="InterPro" id="IPR006426">
    <property type="entry name" value="Asn_synth_AEB"/>
</dbReference>
<evidence type="ECO:0000256" key="3">
    <source>
        <dbReference type="ARBA" id="ARBA00012737"/>
    </source>
</evidence>
<keyword evidence="8" id="KW-0028">Amino-acid biosynthesis</keyword>
<evidence type="ECO:0000256" key="1">
    <source>
        <dbReference type="ARBA" id="ARBA00005187"/>
    </source>
</evidence>
<sequence length="573" mass="65868">MCGIAGILGAGIKEHEMNLMLKTIQHRGPDSSGIYRDKGFAVLGHNRLSIIDLNKHANQPFSDNSGRYHLSFNGEIYNYKELKSEIGTKYSFRTNSDTEVLLAAFIIYGKDCLNKLNGMFSFAIWDSLDKKMFAARDRFGVKPFYYHKGSSKFVFASEIKAIRTVKPADPNKRVWANYFCFGSNGLPWETFFEGIEQLPAGHFIEYIEGQLSIRKWYDFPDRIKSLAPEFCKSDIKEQYLSILKESLRLRFRADVEVGFNISGGIDSSLLLSLVNAHHKNIKITAFSFYTGDQRYDELPWVEKMISQTGNPLEKVKLLPEEVPEYAQLIANFQEEPFGGVPTIAYAKIFEKARDLGVKVLLDGQGMDEQWAGYDYYNKKDFSLVQGTGKSKSFKSYVLEKEFQEFSEKPHYPEPFTDKLQNLQFRDLFYTKLPRALRFNDRISMAYSTELREPFLDYRLVELAFSLPVSLKIKGGVQKYLLREIIKDYVPDKISAAPKRALQTPQREWLGNELSGFVQGSLSSLKTSTFSSWFDHDKIMGELRKYQAGEKSNSFFLWQWINASLIATNIKEDV</sequence>
<keyword evidence="4 9" id="KW-0547">Nucleotide-binding</keyword>
<dbReference type="InterPro" id="IPR051786">
    <property type="entry name" value="ASN_synthetase/amidase"/>
</dbReference>
<evidence type="ECO:0000313" key="11">
    <source>
        <dbReference type="EMBL" id="MCH4821574.1"/>
    </source>
</evidence>
<comment type="similarity">
    <text evidence="2">Belongs to the asparagine synthetase family.</text>
</comment>
<dbReference type="PIRSF" id="PIRSF001589">
    <property type="entry name" value="Asn_synthetase_glu-h"/>
    <property type="match status" value="1"/>
</dbReference>
<keyword evidence="8" id="KW-0061">Asparagine biosynthesis</keyword>
<comment type="pathway">
    <text evidence="1">Amino-acid biosynthesis; L-asparagine biosynthesis; L-asparagine from L-aspartate (L-Gln route): step 1/1.</text>
</comment>
<dbReference type="CDD" id="cd00712">
    <property type="entry name" value="AsnB"/>
    <property type="match status" value="1"/>
</dbReference>
<dbReference type="PANTHER" id="PTHR43284:SF1">
    <property type="entry name" value="ASPARAGINE SYNTHETASE"/>
    <property type="match status" value="1"/>
</dbReference>
<evidence type="ECO:0000256" key="2">
    <source>
        <dbReference type="ARBA" id="ARBA00005752"/>
    </source>
</evidence>
<evidence type="ECO:0000256" key="5">
    <source>
        <dbReference type="ARBA" id="ARBA00022840"/>
    </source>
</evidence>
<dbReference type="Gene3D" id="3.40.50.620">
    <property type="entry name" value="HUPs"/>
    <property type="match status" value="1"/>
</dbReference>
<dbReference type="InterPro" id="IPR014729">
    <property type="entry name" value="Rossmann-like_a/b/a_fold"/>
</dbReference>
<dbReference type="InterPro" id="IPR033738">
    <property type="entry name" value="AsnB_N"/>
</dbReference>
<dbReference type="PANTHER" id="PTHR43284">
    <property type="entry name" value="ASPARAGINE SYNTHETASE (GLUTAMINE-HYDROLYZING)"/>
    <property type="match status" value="1"/>
</dbReference>
<dbReference type="GO" id="GO:0005524">
    <property type="term" value="F:ATP binding"/>
    <property type="evidence" value="ECO:0007669"/>
    <property type="project" value="UniProtKB-KW"/>
</dbReference>
<dbReference type="EC" id="6.3.5.4" evidence="3"/>
<dbReference type="SUPFAM" id="SSF52402">
    <property type="entry name" value="Adenine nucleotide alpha hydrolases-like"/>
    <property type="match status" value="1"/>
</dbReference>
<feature type="domain" description="Glutamine amidotransferase type-2" evidence="10">
    <location>
        <begin position="2"/>
        <end position="209"/>
    </location>
</feature>
<dbReference type="SUPFAM" id="SSF56235">
    <property type="entry name" value="N-terminal nucleophile aminohydrolases (Ntn hydrolases)"/>
    <property type="match status" value="1"/>
</dbReference>
<evidence type="ECO:0000256" key="4">
    <source>
        <dbReference type="ARBA" id="ARBA00022741"/>
    </source>
</evidence>
<accession>A0A9X2A7L6</accession>
<dbReference type="GO" id="GO:0006529">
    <property type="term" value="P:asparagine biosynthetic process"/>
    <property type="evidence" value="ECO:0007669"/>
    <property type="project" value="UniProtKB-KW"/>
</dbReference>